<keyword evidence="2" id="KW-1185">Reference proteome</keyword>
<dbReference type="OrthoDB" id="3397572at2"/>
<gene>
    <name evidence="1" type="ORF">SZN_06606</name>
</gene>
<dbReference type="RefSeq" id="WP_007492610.1">
    <property type="nucleotide sequence ID" value="NZ_AGBF01000012.1"/>
</dbReference>
<organism evidence="1 2">
    <name type="scientific">Streptomyces zinciresistens K42</name>
    <dbReference type="NCBI Taxonomy" id="700597"/>
    <lineage>
        <taxon>Bacteria</taxon>
        <taxon>Bacillati</taxon>
        <taxon>Actinomycetota</taxon>
        <taxon>Actinomycetes</taxon>
        <taxon>Kitasatosporales</taxon>
        <taxon>Streptomycetaceae</taxon>
        <taxon>Streptomyces</taxon>
    </lineage>
</organism>
<dbReference type="PATRIC" id="fig|700597.3.peg.1283"/>
<proteinExistence type="predicted"/>
<comment type="caution">
    <text evidence="1">The sequence shown here is derived from an EMBL/GenBank/DDBJ whole genome shotgun (WGS) entry which is preliminary data.</text>
</comment>
<dbReference type="EMBL" id="AGBF01000012">
    <property type="protein sequence ID" value="EGX60600.1"/>
    <property type="molecule type" value="Genomic_DNA"/>
</dbReference>
<protein>
    <recommendedName>
        <fullName evidence="3">HTH cro/C1-type domain-containing protein</fullName>
    </recommendedName>
</protein>
<accession>G2G759</accession>
<name>G2G759_9ACTN</name>
<sequence length="383" mass="42420">MTAVVQWTGREAALLGDAHRLSIREYARKLGVDPKTVSRWRKYGSATEVVPETAEILDRFKAACPPEVLEVFHASLNAGSAGDTGSAPALGPATVVSHKFLPVYIGDAVSLISGIPCEHGPARLSHRATPALHPDAETTSQLHLYDCGVAIFHLVQNRTVESLGDLAVWRYRSYLEDLEWADKRIRTLLAEVTKQCEELKPPTYVLSAYLLEDSPWQGPNLETAMQLLTTPSVLVDRQRPEETVRLGDDVERALFSEGFEHSDVVGFSSQAIALGFAGWSGVAYHPLSPERALSMDAIVALELDVQTLWCLSSYVLDEIEEGRDPVMPKEFGWRFLRGALTRLTAARPQETAQHQLMREAVLTTSQLPDRLRTAQEVLRDNDI</sequence>
<dbReference type="AlphaFoldDB" id="G2G759"/>
<evidence type="ECO:0008006" key="3">
    <source>
        <dbReference type="Google" id="ProtNLM"/>
    </source>
</evidence>
<evidence type="ECO:0000313" key="1">
    <source>
        <dbReference type="EMBL" id="EGX60600.1"/>
    </source>
</evidence>
<dbReference type="Proteomes" id="UP000004217">
    <property type="component" value="Unassembled WGS sequence"/>
</dbReference>
<evidence type="ECO:0000313" key="2">
    <source>
        <dbReference type="Proteomes" id="UP000004217"/>
    </source>
</evidence>
<reference evidence="1 2" key="1">
    <citation type="submission" date="2011-08" db="EMBL/GenBank/DDBJ databases">
        <authorList>
            <person name="Lin Y."/>
            <person name="Hao X."/>
            <person name="Johnstone L."/>
            <person name="Miller S.J."/>
            <person name="Wei G."/>
            <person name="Rensing C."/>
        </authorList>
    </citation>
    <scope>NUCLEOTIDE SEQUENCE [LARGE SCALE GENOMIC DNA]</scope>
    <source>
        <strain evidence="1 2">K42</strain>
    </source>
</reference>